<dbReference type="Proteomes" id="UP000708208">
    <property type="component" value="Unassembled WGS sequence"/>
</dbReference>
<organism evidence="1 2">
    <name type="scientific">Allacma fusca</name>
    <dbReference type="NCBI Taxonomy" id="39272"/>
    <lineage>
        <taxon>Eukaryota</taxon>
        <taxon>Metazoa</taxon>
        <taxon>Ecdysozoa</taxon>
        <taxon>Arthropoda</taxon>
        <taxon>Hexapoda</taxon>
        <taxon>Collembola</taxon>
        <taxon>Symphypleona</taxon>
        <taxon>Sminthuridae</taxon>
        <taxon>Allacma</taxon>
    </lineage>
</organism>
<keyword evidence="2" id="KW-1185">Reference proteome</keyword>
<evidence type="ECO:0000313" key="1">
    <source>
        <dbReference type="EMBL" id="CAG7830451.1"/>
    </source>
</evidence>
<sequence length="25" mass="2820">AVGLISKHVYSLLQVRSIRGLRLLQ</sequence>
<proteinExistence type="predicted"/>
<dbReference type="AlphaFoldDB" id="A0A8J2LY15"/>
<name>A0A8J2LY15_9HEXA</name>
<reference evidence="1" key="1">
    <citation type="submission" date="2021-06" db="EMBL/GenBank/DDBJ databases">
        <authorList>
            <person name="Hodson N. C."/>
            <person name="Mongue J. A."/>
            <person name="Jaron S. K."/>
        </authorList>
    </citation>
    <scope>NUCLEOTIDE SEQUENCE</scope>
</reference>
<protein>
    <submittedName>
        <fullName evidence="1">Uncharacterized protein</fullName>
    </submittedName>
</protein>
<dbReference type="EMBL" id="CAJVCH010555897">
    <property type="protein sequence ID" value="CAG7830451.1"/>
    <property type="molecule type" value="Genomic_DNA"/>
</dbReference>
<evidence type="ECO:0000313" key="2">
    <source>
        <dbReference type="Proteomes" id="UP000708208"/>
    </source>
</evidence>
<accession>A0A8J2LY15</accession>
<feature type="non-terminal residue" evidence="1">
    <location>
        <position position="25"/>
    </location>
</feature>
<gene>
    <name evidence="1" type="ORF">AFUS01_LOCUS40251</name>
</gene>
<comment type="caution">
    <text evidence="1">The sequence shown here is derived from an EMBL/GenBank/DDBJ whole genome shotgun (WGS) entry which is preliminary data.</text>
</comment>